<reference evidence="1 2" key="1">
    <citation type="submission" date="2018-08" db="EMBL/GenBank/DDBJ databases">
        <title>A genome reference for cultivated species of the human gut microbiota.</title>
        <authorList>
            <person name="Zou Y."/>
            <person name="Xue W."/>
            <person name="Luo G."/>
        </authorList>
    </citation>
    <scope>NUCLEOTIDE SEQUENCE [LARGE SCALE GENOMIC DNA]</scope>
    <source>
        <strain evidence="1 2">AF45-19</strain>
    </source>
</reference>
<sequence>MGVLRHGRDGRNPVPAHVPLLEARRIAGHARWKASLLSFFDSFDNFDIDNAKHVRKRLLNAYVIRQTGCGEVDFAVPLLREYLP</sequence>
<evidence type="ECO:0000313" key="1">
    <source>
        <dbReference type="EMBL" id="RHK25601.1"/>
    </source>
</evidence>
<organism evidence="1 2">
    <name type="scientific">Bifidobacterium adolescentis</name>
    <dbReference type="NCBI Taxonomy" id="1680"/>
    <lineage>
        <taxon>Bacteria</taxon>
        <taxon>Bacillati</taxon>
        <taxon>Actinomycetota</taxon>
        <taxon>Actinomycetes</taxon>
        <taxon>Bifidobacteriales</taxon>
        <taxon>Bifidobacteriaceae</taxon>
        <taxon>Bifidobacterium</taxon>
    </lineage>
</organism>
<dbReference type="EMBL" id="QRNG01000009">
    <property type="protein sequence ID" value="RHK25601.1"/>
    <property type="molecule type" value="Genomic_DNA"/>
</dbReference>
<proteinExistence type="predicted"/>
<dbReference type="Proteomes" id="UP000285262">
    <property type="component" value="Unassembled WGS sequence"/>
</dbReference>
<accession>A0A415FRU5</accession>
<name>A0A415FRU5_BIFAD</name>
<protein>
    <submittedName>
        <fullName evidence="1">Uncharacterized protein</fullName>
    </submittedName>
</protein>
<evidence type="ECO:0000313" key="2">
    <source>
        <dbReference type="Proteomes" id="UP000285262"/>
    </source>
</evidence>
<dbReference type="AlphaFoldDB" id="A0A415FRU5"/>
<comment type="caution">
    <text evidence="1">The sequence shown here is derived from an EMBL/GenBank/DDBJ whole genome shotgun (WGS) entry which is preliminary data.</text>
</comment>
<gene>
    <name evidence="1" type="ORF">DW072_06290</name>
</gene>